<dbReference type="RefSeq" id="WP_219535753.1">
    <property type="nucleotide sequence ID" value="NZ_JAHKRM010000027.1"/>
</dbReference>
<keyword evidence="2" id="KW-1185">Reference proteome</keyword>
<reference evidence="2" key="1">
    <citation type="journal article" date="2019" name="Int. J. Syst. Evol. Microbiol.">
        <title>The Global Catalogue of Microorganisms (GCM) 10K type strain sequencing project: providing services to taxonomists for standard genome sequencing and annotation.</title>
        <authorList>
            <consortium name="The Broad Institute Genomics Platform"/>
            <consortium name="The Broad Institute Genome Sequencing Center for Infectious Disease"/>
            <person name="Wu L."/>
            <person name="Ma J."/>
        </authorList>
    </citation>
    <scope>NUCLEOTIDE SEQUENCE [LARGE SCALE GENOMIC DNA]</scope>
    <source>
        <strain evidence="2">CGMCC 1.15399</strain>
    </source>
</reference>
<dbReference type="Proteomes" id="UP001597097">
    <property type="component" value="Unassembled WGS sequence"/>
</dbReference>
<comment type="caution">
    <text evidence="1">The sequence shown here is derived from an EMBL/GenBank/DDBJ whole genome shotgun (WGS) entry which is preliminary data.</text>
</comment>
<protein>
    <submittedName>
        <fullName evidence="1">Uncharacterized protein</fullName>
    </submittedName>
</protein>
<dbReference type="EMBL" id="JBHUCM010000066">
    <property type="protein sequence ID" value="MFD1546370.1"/>
    <property type="molecule type" value="Genomic_DNA"/>
</dbReference>
<gene>
    <name evidence="1" type="ORF">ACFSJ0_55705</name>
</gene>
<proteinExistence type="predicted"/>
<accession>A0ABW4GV16</accession>
<evidence type="ECO:0000313" key="1">
    <source>
        <dbReference type="EMBL" id="MFD1546370.1"/>
    </source>
</evidence>
<organism evidence="1 2">
    <name type="scientific">Nonomuraea guangzhouensis</name>
    <dbReference type="NCBI Taxonomy" id="1291555"/>
    <lineage>
        <taxon>Bacteria</taxon>
        <taxon>Bacillati</taxon>
        <taxon>Actinomycetota</taxon>
        <taxon>Actinomycetes</taxon>
        <taxon>Streptosporangiales</taxon>
        <taxon>Streptosporangiaceae</taxon>
        <taxon>Nonomuraea</taxon>
    </lineage>
</organism>
<name>A0ABW4GV16_9ACTN</name>
<sequence length="636" mass="69496">MDPGLSDSRAVLSKLIEVRQALAASRVAVDRQVRAKRLKAMAALLVAACTAYDHDKDAFTFGDFLSQWLEISPITSAELAGVALTVEDGDTLGNDWERVFGAYLLALLDRWPAMSLTDNRVRDRILAGLRRCAVTVRPCADGAVRLRALTRQDLYQDTALPVLTRRVVHLLLGGGNGPGLTLYRYVLPPYELPTAYANVSRDIEGEGYTTDLSFVPAHERDAVEYAVLRATEMTLKGAPLDLRGAVWPLTIPVPGGYARYELVTDHNGCVRAERLGDGAARPLPAWLSRARTVDERKASLKETFQLGGVGDRPRGAARAERKWTAAELGQVASVLDRIPAGDRDALIGTSLVRDVALTSDQVASFHGGMTHVGMGGDDLDGPPAEPTPHVHCYDVIFEKMARTACGPPGDCGPGGDDTVLHEIGHVVTMCPHEQALRALARLRDKPRTAYEQLNGYLRTLPTTDQFVAAFTAWTLAYGAYTDANDAFADAAHACWQALRTDVPANPEALLTRYAEAQKTAVATAEPTMKAARDLDALLPAQERKVVRVTEVLLSRHTLIPGLAAPGFTLARFAAYARRVGFVPFTAYGQSSNKEFFAETYALYTTDRERLWELNWRMCAWMEDGYPALGSYEPTVR</sequence>
<evidence type="ECO:0000313" key="2">
    <source>
        <dbReference type="Proteomes" id="UP001597097"/>
    </source>
</evidence>